<evidence type="ECO:0000313" key="3">
    <source>
        <dbReference type="Proteomes" id="UP001283361"/>
    </source>
</evidence>
<keyword evidence="1" id="KW-0812">Transmembrane</keyword>
<evidence type="ECO:0000313" key="2">
    <source>
        <dbReference type="EMBL" id="KAK3796124.1"/>
    </source>
</evidence>
<keyword evidence="3" id="KW-1185">Reference proteome</keyword>
<dbReference type="Proteomes" id="UP001283361">
    <property type="component" value="Unassembled WGS sequence"/>
</dbReference>
<evidence type="ECO:0000256" key="1">
    <source>
        <dbReference type="SAM" id="Phobius"/>
    </source>
</evidence>
<sequence length="74" mass="8676">MNRDGSFEREDMCLLYSSFMGSLRRLFYLLPHGLKPSPKILLCVCLIRGLSLTATFGPFFFFLYLVERFESEVR</sequence>
<accession>A0AAE1E6F8</accession>
<proteinExistence type="predicted"/>
<feature type="transmembrane region" description="Helical" evidence="1">
    <location>
        <begin position="40"/>
        <end position="66"/>
    </location>
</feature>
<organism evidence="2 3">
    <name type="scientific">Elysia crispata</name>
    <name type="common">lettuce slug</name>
    <dbReference type="NCBI Taxonomy" id="231223"/>
    <lineage>
        <taxon>Eukaryota</taxon>
        <taxon>Metazoa</taxon>
        <taxon>Spiralia</taxon>
        <taxon>Lophotrochozoa</taxon>
        <taxon>Mollusca</taxon>
        <taxon>Gastropoda</taxon>
        <taxon>Heterobranchia</taxon>
        <taxon>Euthyneura</taxon>
        <taxon>Panpulmonata</taxon>
        <taxon>Sacoglossa</taxon>
        <taxon>Placobranchoidea</taxon>
        <taxon>Plakobranchidae</taxon>
        <taxon>Elysia</taxon>
    </lineage>
</organism>
<gene>
    <name evidence="2" type="ORF">RRG08_004338</name>
</gene>
<name>A0AAE1E6F8_9GAST</name>
<evidence type="ECO:0008006" key="4">
    <source>
        <dbReference type="Google" id="ProtNLM"/>
    </source>
</evidence>
<keyword evidence="1" id="KW-0472">Membrane</keyword>
<keyword evidence="1" id="KW-1133">Transmembrane helix</keyword>
<protein>
    <recommendedName>
        <fullName evidence="4">Transmembrane protein</fullName>
    </recommendedName>
</protein>
<feature type="transmembrane region" description="Helical" evidence="1">
    <location>
        <begin position="12"/>
        <end position="28"/>
    </location>
</feature>
<dbReference type="EMBL" id="JAWDGP010000921">
    <property type="protein sequence ID" value="KAK3796124.1"/>
    <property type="molecule type" value="Genomic_DNA"/>
</dbReference>
<comment type="caution">
    <text evidence="2">The sequence shown here is derived from an EMBL/GenBank/DDBJ whole genome shotgun (WGS) entry which is preliminary data.</text>
</comment>
<dbReference type="AlphaFoldDB" id="A0AAE1E6F8"/>
<reference evidence="2" key="1">
    <citation type="journal article" date="2023" name="G3 (Bethesda)">
        <title>A reference genome for the long-term kleptoplast-retaining sea slug Elysia crispata morphotype clarki.</title>
        <authorList>
            <person name="Eastman K.E."/>
            <person name="Pendleton A.L."/>
            <person name="Shaikh M.A."/>
            <person name="Suttiyut T."/>
            <person name="Ogas R."/>
            <person name="Tomko P."/>
            <person name="Gavelis G."/>
            <person name="Widhalm J.R."/>
            <person name="Wisecaver J.H."/>
        </authorList>
    </citation>
    <scope>NUCLEOTIDE SEQUENCE</scope>
    <source>
        <strain evidence="2">ECLA1</strain>
    </source>
</reference>